<dbReference type="SMART" id="SM00312">
    <property type="entry name" value="PX"/>
    <property type="match status" value="1"/>
</dbReference>
<comment type="subcellular location">
    <subcellularLocation>
        <location evidence="2">Endosome</location>
    </subcellularLocation>
    <subcellularLocation>
        <location evidence="1">Vacuole membrane</location>
        <topology evidence="1">Peripheral membrane protein</topology>
    </subcellularLocation>
</comment>
<feature type="compositionally biased region" description="Polar residues" evidence="10">
    <location>
        <begin position="79"/>
        <end position="94"/>
    </location>
</feature>
<evidence type="ECO:0000256" key="5">
    <source>
        <dbReference type="ARBA" id="ARBA00022753"/>
    </source>
</evidence>
<dbReference type="PANTHER" id="PTHR10555">
    <property type="entry name" value="SORTING NEXIN"/>
    <property type="match status" value="1"/>
</dbReference>
<feature type="region of interest" description="Disordered" evidence="10">
    <location>
        <begin position="1"/>
        <end position="26"/>
    </location>
</feature>
<dbReference type="Proteomes" id="UP000011086">
    <property type="component" value="Unassembled WGS sequence"/>
</dbReference>
<dbReference type="PROSITE" id="PS50195">
    <property type="entry name" value="PX"/>
    <property type="match status" value="1"/>
</dbReference>
<dbReference type="GO" id="GO:0010008">
    <property type="term" value="C:endosome membrane"/>
    <property type="evidence" value="ECO:0007669"/>
    <property type="project" value="UniProtKB-SubCell"/>
</dbReference>
<evidence type="ECO:0000256" key="10">
    <source>
        <dbReference type="SAM" id="MobiDB-lite"/>
    </source>
</evidence>
<evidence type="ECO:0000256" key="8">
    <source>
        <dbReference type="ARBA" id="ARBA00033774"/>
    </source>
</evidence>
<evidence type="ECO:0000256" key="4">
    <source>
        <dbReference type="ARBA" id="ARBA00022554"/>
    </source>
</evidence>
<dbReference type="InterPro" id="IPR036871">
    <property type="entry name" value="PX_dom_sf"/>
</dbReference>
<dbReference type="SUPFAM" id="SSF64268">
    <property type="entry name" value="PX domain"/>
    <property type="match status" value="1"/>
</dbReference>
<reference evidence="12" key="1">
    <citation type="journal article" date="2012" name="PLoS Genet.">
        <title>Comparative analysis of the genomes of two field isolates of the rice blast fungus Magnaporthe oryzae.</title>
        <authorList>
            <person name="Xue M."/>
            <person name="Yang J."/>
            <person name="Li Z."/>
            <person name="Hu S."/>
            <person name="Yao N."/>
            <person name="Dean R.A."/>
            <person name="Zhao W."/>
            <person name="Shen M."/>
            <person name="Zhang H."/>
            <person name="Li C."/>
            <person name="Liu L."/>
            <person name="Cao L."/>
            <person name="Xu X."/>
            <person name="Xing Y."/>
            <person name="Hsiang T."/>
            <person name="Zhang Z."/>
            <person name="Xu J.R."/>
            <person name="Peng Y.L."/>
        </authorList>
    </citation>
    <scope>NUCLEOTIDE SEQUENCE</scope>
    <source>
        <strain evidence="12">Y34</strain>
    </source>
</reference>
<keyword evidence="5" id="KW-0967">Endosome</keyword>
<keyword evidence="6" id="KW-0472">Membrane</keyword>
<dbReference type="AlphaFoldDB" id="A0AA97NXV9"/>
<dbReference type="PANTHER" id="PTHR10555:SF170">
    <property type="entry name" value="FI18122P1"/>
    <property type="match status" value="1"/>
</dbReference>
<evidence type="ECO:0000259" key="11">
    <source>
        <dbReference type="PROSITE" id="PS50195"/>
    </source>
</evidence>
<dbReference type="Gene3D" id="3.30.1520.10">
    <property type="entry name" value="Phox-like domain"/>
    <property type="match status" value="1"/>
</dbReference>
<sequence length="306" mass="33416">MLRMSQRQARSFSGSARPPTTRPSCTPSIAIERHLTATRQSAAAYVCESQALLNSPGAIVRFSHGCMATEVTASAPGDITTTTAPHQSSSSQSPLFADDNRGADLQNDTAHTASRISPVQSPVTAPPYWSPSQSDPPRFFGEHGVSGRAPPPHNGSTESVAPINAIMMHDNETAGEDATPERVSGRDRNRACWAKSVSVTDYVIVNSSTTNIGAFVVWNIRVETLSGSYMNIRKRYSEFDDLRHKLMVTFPNFEAAVPVLPPKSVIAKFRPKFLEKRRSGLQYFLNCILLNPEFSGSPVLKDFLFS</sequence>
<feature type="compositionally biased region" description="Polar residues" evidence="10">
    <location>
        <begin position="106"/>
        <end position="123"/>
    </location>
</feature>
<dbReference type="CDD" id="cd07280">
    <property type="entry name" value="PX_YPT35"/>
    <property type="match status" value="1"/>
</dbReference>
<gene>
    <name evidence="12" type="ORF">OOU_Y34scaffold00542g23</name>
</gene>
<dbReference type="InterPro" id="IPR001683">
    <property type="entry name" value="PX_dom"/>
</dbReference>
<evidence type="ECO:0000256" key="1">
    <source>
        <dbReference type="ARBA" id="ARBA00004148"/>
    </source>
</evidence>
<evidence type="ECO:0000256" key="7">
    <source>
        <dbReference type="ARBA" id="ARBA00033728"/>
    </source>
</evidence>
<dbReference type="GO" id="GO:0005774">
    <property type="term" value="C:vacuolar membrane"/>
    <property type="evidence" value="ECO:0007669"/>
    <property type="project" value="UniProtKB-SubCell"/>
</dbReference>
<feature type="region of interest" description="Disordered" evidence="10">
    <location>
        <begin position="77"/>
        <end position="156"/>
    </location>
</feature>
<dbReference type="Pfam" id="PF00787">
    <property type="entry name" value="PX"/>
    <property type="match status" value="1"/>
</dbReference>
<feature type="compositionally biased region" description="Polar residues" evidence="10">
    <location>
        <begin position="1"/>
        <end position="14"/>
    </location>
</feature>
<accession>A0AA97NXV9</accession>
<evidence type="ECO:0000313" key="12">
    <source>
        <dbReference type="EMBL" id="ELQ38331.1"/>
    </source>
</evidence>
<name>A0AA97NXV9_PYRO3</name>
<feature type="compositionally biased region" description="Low complexity" evidence="10">
    <location>
        <begin position="17"/>
        <end position="26"/>
    </location>
</feature>
<dbReference type="GO" id="GO:0032266">
    <property type="term" value="F:phosphatidylinositol-3-phosphate binding"/>
    <property type="evidence" value="ECO:0007669"/>
    <property type="project" value="InterPro"/>
</dbReference>
<organism evidence="12">
    <name type="scientific">Pyricularia oryzae (strain Y34)</name>
    <name type="common">Rice blast fungus</name>
    <name type="synonym">Magnaporthe oryzae</name>
    <dbReference type="NCBI Taxonomy" id="1143189"/>
    <lineage>
        <taxon>Eukaryota</taxon>
        <taxon>Fungi</taxon>
        <taxon>Dikarya</taxon>
        <taxon>Ascomycota</taxon>
        <taxon>Pezizomycotina</taxon>
        <taxon>Sordariomycetes</taxon>
        <taxon>Sordariomycetidae</taxon>
        <taxon>Magnaporthales</taxon>
        <taxon>Pyriculariaceae</taxon>
        <taxon>Pyricularia</taxon>
    </lineage>
</organism>
<evidence type="ECO:0000256" key="2">
    <source>
        <dbReference type="ARBA" id="ARBA00004177"/>
    </source>
</evidence>
<evidence type="ECO:0000256" key="3">
    <source>
        <dbReference type="ARBA" id="ARBA00007426"/>
    </source>
</evidence>
<comment type="function">
    <text evidence="7">Recruits the lipid transfer protein VPS13 to endosomal and vacuolar membranes.</text>
</comment>
<feature type="domain" description="PX" evidence="11">
    <location>
        <begin position="196"/>
        <end position="306"/>
    </location>
</feature>
<protein>
    <recommendedName>
        <fullName evidence="8">Endosomal/vacuolar adapter protein YPT35</fullName>
    </recommendedName>
    <alternativeName>
        <fullName evidence="9">PX domain-containing protein YPT35</fullName>
    </alternativeName>
</protein>
<evidence type="ECO:0000256" key="6">
    <source>
        <dbReference type="ARBA" id="ARBA00023136"/>
    </source>
</evidence>
<comment type="similarity">
    <text evidence="3">Belongs to the YPT35 family.</text>
</comment>
<keyword evidence="4" id="KW-0926">Vacuole</keyword>
<evidence type="ECO:0000256" key="9">
    <source>
        <dbReference type="ARBA" id="ARBA00033785"/>
    </source>
</evidence>
<dbReference type="EMBL" id="JH793328">
    <property type="protein sequence ID" value="ELQ38331.1"/>
    <property type="molecule type" value="Genomic_DNA"/>
</dbReference>
<proteinExistence type="inferred from homology"/>
<dbReference type="InterPro" id="IPR037917">
    <property type="entry name" value="Ypt35_PX"/>
</dbReference>